<dbReference type="Proteomes" id="UP000694920">
    <property type="component" value="Unplaced"/>
</dbReference>
<dbReference type="RefSeq" id="XP_015609779.1">
    <property type="nucleotide sequence ID" value="XM_015754293.2"/>
</dbReference>
<reference evidence="2" key="1">
    <citation type="submission" date="2025-08" db="UniProtKB">
        <authorList>
            <consortium name="RefSeq"/>
        </authorList>
    </citation>
    <scope>IDENTIFICATION</scope>
</reference>
<accession>A0AAJ7CFR3</accession>
<keyword evidence="1" id="KW-1185">Reference proteome</keyword>
<organism evidence="1 2">
    <name type="scientific">Cephus cinctus</name>
    <name type="common">Wheat stem sawfly</name>
    <dbReference type="NCBI Taxonomy" id="211228"/>
    <lineage>
        <taxon>Eukaryota</taxon>
        <taxon>Metazoa</taxon>
        <taxon>Ecdysozoa</taxon>
        <taxon>Arthropoda</taxon>
        <taxon>Hexapoda</taxon>
        <taxon>Insecta</taxon>
        <taxon>Pterygota</taxon>
        <taxon>Neoptera</taxon>
        <taxon>Endopterygota</taxon>
        <taxon>Hymenoptera</taxon>
        <taxon>Cephoidea</taxon>
        <taxon>Cephidae</taxon>
        <taxon>Cephus</taxon>
    </lineage>
</organism>
<dbReference type="AlphaFoldDB" id="A0AAJ7CFR3"/>
<dbReference type="GeneID" id="107274782"/>
<evidence type="ECO:0000313" key="1">
    <source>
        <dbReference type="Proteomes" id="UP000694920"/>
    </source>
</evidence>
<dbReference type="KEGG" id="ccin:107274782"/>
<proteinExistence type="predicted"/>
<sequence>MVFYCTECRKALGKPVLRSAFRNETRCCDDCKAQHNLSPESPNYYLCIDIAYQIKMLLQDQDSLSRLLENINTIENRNTTEDLSIWDIHDGELYWNISKEYGRRRKLLTLSVSTDGGVLFHNSKLGFWPLQITINELPVDLRFKNVMIAALWTTETEPKSDFMNLYMSKFLKNLMRARVTVYSNIDQLLIEFKFLVLLVSTDSVARPIVQNRMQFNAFQGCSWCYIHGRHIGGSMRYPMMEIDRELRSHESHHVDVKDAKQTKKPIR</sequence>
<evidence type="ECO:0000313" key="2">
    <source>
        <dbReference type="RefSeq" id="XP_015609779.1"/>
    </source>
</evidence>
<gene>
    <name evidence="2" type="primary">LOC107274782</name>
</gene>
<name>A0AAJ7CFR3_CEPCN</name>
<protein>
    <submittedName>
        <fullName evidence="2">Uncharacterized protein LOC107274782</fullName>
    </submittedName>
</protein>